<proteinExistence type="predicted"/>
<accession>A0A1L9NT29</accession>
<dbReference type="GO" id="GO:0000166">
    <property type="term" value="F:nucleotide binding"/>
    <property type="evidence" value="ECO:0007669"/>
    <property type="project" value="InterPro"/>
</dbReference>
<reference evidence="2 3" key="1">
    <citation type="submission" date="2016-10" db="EMBL/GenBank/DDBJ databases">
        <title>Genome sequence of Planktotalea frisia SH6-1.</title>
        <authorList>
            <person name="Poehlein A."/>
            <person name="Bakenhus I."/>
            <person name="Voget S."/>
            <person name="Brinkhoff T."/>
            <person name="Simon M."/>
        </authorList>
    </citation>
    <scope>NUCLEOTIDE SEQUENCE [LARGE SCALE GENOMIC DNA]</scope>
    <source>
        <strain evidence="2 3">SH6-1</strain>
    </source>
</reference>
<dbReference type="Gene3D" id="3.40.50.720">
    <property type="entry name" value="NAD(P)-binding Rossmann-like Domain"/>
    <property type="match status" value="1"/>
</dbReference>
<name>A0A1L9NT29_9RHOB</name>
<evidence type="ECO:0000313" key="2">
    <source>
        <dbReference type="EMBL" id="OJI92455.1"/>
    </source>
</evidence>
<keyword evidence="3" id="KW-1185">Reference proteome</keyword>
<dbReference type="OrthoDB" id="2043779at2"/>
<sequence>MVKQVILCGCGNIGFRHLQALADIDTPARITIVEPFEGGHPRIADFIASEAAGGAEHYRLLSALPESREHFDLVVIATSADTRQAAFDSVVDHHDVGYIIFEKILFQTVTALDEVAAKLEHMGIAAFVNCGRRGFENYHALKTALAGGGPIDVTVTGSAFGLASNAVHFLDLCEFLNDTPLTSIDLSALQSGAVESKRAGFYEIFGTLAATLDNGAILSVTCLDSDKMEIGITLSQGVRSIAIDELGGTQSEDGVTTPFAIKHVSGMPYLYDNALREGDPGLTPYAASAHQHRLYLRAMCQHLDLPSSDDTVCPVS</sequence>
<dbReference type="InterPro" id="IPR000683">
    <property type="entry name" value="Gfo/Idh/MocA-like_OxRdtase_N"/>
</dbReference>
<evidence type="ECO:0000259" key="1">
    <source>
        <dbReference type="Pfam" id="PF01408"/>
    </source>
</evidence>
<dbReference type="AlphaFoldDB" id="A0A1L9NT29"/>
<organism evidence="2 3">
    <name type="scientific">Planktotalea frisia</name>
    <dbReference type="NCBI Taxonomy" id="696762"/>
    <lineage>
        <taxon>Bacteria</taxon>
        <taxon>Pseudomonadati</taxon>
        <taxon>Pseudomonadota</taxon>
        <taxon>Alphaproteobacteria</taxon>
        <taxon>Rhodobacterales</taxon>
        <taxon>Paracoccaceae</taxon>
        <taxon>Planktotalea</taxon>
    </lineage>
</organism>
<protein>
    <submittedName>
        <fullName evidence="2">Oxidoreductase family, NAD-binding Rossmann fold</fullName>
    </submittedName>
</protein>
<dbReference type="RefSeq" id="WP_072631829.1">
    <property type="nucleotide sequence ID" value="NZ_MLCB01000181.1"/>
</dbReference>
<comment type="caution">
    <text evidence="2">The sequence shown here is derived from an EMBL/GenBank/DDBJ whole genome shotgun (WGS) entry which is preliminary data.</text>
</comment>
<dbReference type="Pfam" id="PF01408">
    <property type="entry name" value="GFO_IDH_MocA"/>
    <property type="match status" value="1"/>
</dbReference>
<dbReference type="SUPFAM" id="SSF51735">
    <property type="entry name" value="NAD(P)-binding Rossmann-fold domains"/>
    <property type="match status" value="1"/>
</dbReference>
<feature type="domain" description="Gfo/Idh/MocA-like oxidoreductase N-terminal" evidence="1">
    <location>
        <begin position="4"/>
        <end position="128"/>
    </location>
</feature>
<evidence type="ECO:0000313" key="3">
    <source>
        <dbReference type="Proteomes" id="UP000184514"/>
    </source>
</evidence>
<gene>
    <name evidence="2" type="ORF">PFRI_33250</name>
</gene>
<dbReference type="InterPro" id="IPR036291">
    <property type="entry name" value="NAD(P)-bd_dom_sf"/>
</dbReference>
<dbReference type="STRING" id="696762.PFRI_33250"/>
<dbReference type="EMBL" id="MLCB01000181">
    <property type="protein sequence ID" value="OJI92455.1"/>
    <property type="molecule type" value="Genomic_DNA"/>
</dbReference>
<dbReference type="Proteomes" id="UP000184514">
    <property type="component" value="Unassembled WGS sequence"/>
</dbReference>